<dbReference type="InterPro" id="IPR050929">
    <property type="entry name" value="PFKA"/>
</dbReference>
<gene>
    <name evidence="2" type="ORF">KY290_033997</name>
</gene>
<dbReference type="SUPFAM" id="SSF53784">
    <property type="entry name" value="Phosphofructokinase"/>
    <property type="match status" value="1"/>
</dbReference>
<dbReference type="InterPro" id="IPR035966">
    <property type="entry name" value="PKF_sf"/>
</dbReference>
<dbReference type="Gene3D" id="3.40.50.450">
    <property type="match status" value="1"/>
</dbReference>
<dbReference type="EMBL" id="JAIVGD010000026">
    <property type="protein sequence ID" value="KAH0740954.1"/>
    <property type="molecule type" value="Genomic_DNA"/>
</dbReference>
<dbReference type="PANTHER" id="PTHR45770">
    <property type="entry name" value="ATP-DEPENDENT 6-PHOSPHOFRUCTOKINASE 1"/>
    <property type="match status" value="1"/>
</dbReference>
<comment type="caution">
    <text evidence="2">The sequence shown here is derived from an EMBL/GenBank/DDBJ whole genome shotgun (WGS) entry which is preliminary data.</text>
</comment>
<protein>
    <submittedName>
        <fullName evidence="2">Uncharacterized protein</fullName>
    </submittedName>
</protein>
<keyword evidence="1" id="KW-0021">Allosteric enzyme</keyword>
<evidence type="ECO:0000313" key="2">
    <source>
        <dbReference type="EMBL" id="KAH0740954.1"/>
    </source>
</evidence>
<proteinExistence type="predicted"/>
<reference evidence="2 3" key="1">
    <citation type="journal article" date="2021" name="bioRxiv">
        <title>Chromosome-scale and haplotype-resolved genome assembly of a tetraploid potato cultivar.</title>
        <authorList>
            <person name="Sun H."/>
            <person name="Jiao W.-B."/>
            <person name="Krause K."/>
            <person name="Campoy J.A."/>
            <person name="Goel M."/>
            <person name="Folz-Donahue K."/>
            <person name="Kukat C."/>
            <person name="Huettel B."/>
            <person name="Schneeberger K."/>
        </authorList>
    </citation>
    <scope>NUCLEOTIDE SEQUENCE [LARGE SCALE GENOMIC DNA]</scope>
    <source>
        <strain evidence="2">SolTubOtavaFocal</strain>
        <tissue evidence="2">Leaves</tissue>
    </source>
</reference>
<organism evidence="2 3">
    <name type="scientific">Solanum tuberosum</name>
    <name type="common">Potato</name>
    <dbReference type="NCBI Taxonomy" id="4113"/>
    <lineage>
        <taxon>Eukaryota</taxon>
        <taxon>Viridiplantae</taxon>
        <taxon>Streptophyta</taxon>
        <taxon>Embryophyta</taxon>
        <taxon>Tracheophyta</taxon>
        <taxon>Spermatophyta</taxon>
        <taxon>Magnoliopsida</taxon>
        <taxon>eudicotyledons</taxon>
        <taxon>Gunneridae</taxon>
        <taxon>Pentapetalae</taxon>
        <taxon>asterids</taxon>
        <taxon>lamiids</taxon>
        <taxon>Solanales</taxon>
        <taxon>Solanaceae</taxon>
        <taxon>Solanoideae</taxon>
        <taxon>Solaneae</taxon>
        <taxon>Solanum</taxon>
    </lineage>
</organism>
<sequence length="185" mass="20711">MSCFRGTVDWMVGRSDSKVCKQTYDNPLHSNPAYSVVKHHFVDMDDTVPQKIVVHKDSHRGVHFRRAGPHQKVCLLSSRMAMCNLLPVTNRDINMKPFTQKKASIFLRKCGGLCPGLKGAALIMRGVRFCKLRGQEIRGCCLKVVAGIPKTIDNDIPIIDKSFGFDTVEEVQRPIHATHVEAQSP</sequence>
<evidence type="ECO:0000313" key="3">
    <source>
        <dbReference type="Proteomes" id="UP000826656"/>
    </source>
</evidence>
<evidence type="ECO:0000256" key="1">
    <source>
        <dbReference type="ARBA" id="ARBA00022533"/>
    </source>
</evidence>
<name>A0ABQ7U309_SOLTU</name>
<dbReference type="Proteomes" id="UP000826656">
    <property type="component" value="Unassembled WGS sequence"/>
</dbReference>
<keyword evidence="3" id="KW-1185">Reference proteome</keyword>
<accession>A0ABQ7U309</accession>